<gene>
    <name evidence="2" type="ORF">SBAD_LOCUS2967</name>
</gene>
<dbReference type="GO" id="GO:0005634">
    <property type="term" value="C:nucleus"/>
    <property type="evidence" value="ECO:0007669"/>
    <property type="project" value="TreeGrafter"/>
</dbReference>
<dbReference type="PANTHER" id="PTHR11096:SF0">
    <property type="entry name" value="RNA 3'-TERMINAL PHOSPHATE CYCLASE"/>
    <property type="match status" value="1"/>
</dbReference>
<reference evidence="2 3" key="2">
    <citation type="submission" date="2018-11" db="EMBL/GenBank/DDBJ databases">
        <authorList>
            <consortium name="Pathogen Informatics"/>
        </authorList>
    </citation>
    <scope>NUCLEOTIDE SEQUENCE [LARGE SCALE GENOMIC DNA]</scope>
</reference>
<feature type="domain" description="RNA 3'-terminal phosphate cyclase insert" evidence="1">
    <location>
        <begin position="42"/>
        <end position="128"/>
    </location>
</feature>
<name>A0A183IH72_9BILA</name>
<dbReference type="InterPro" id="IPR000228">
    <property type="entry name" value="RNA3'_term_phos_cyc"/>
</dbReference>
<evidence type="ECO:0000313" key="4">
    <source>
        <dbReference type="WBParaSite" id="SBAD_0000310901-mRNA-1"/>
    </source>
</evidence>
<dbReference type="PANTHER" id="PTHR11096">
    <property type="entry name" value="RNA 3' TERMINAL PHOSPHATE CYCLASE"/>
    <property type="match status" value="1"/>
</dbReference>
<organism evidence="4">
    <name type="scientific">Soboliphyme baturini</name>
    <dbReference type="NCBI Taxonomy" id="241478"/>
    <lineage>
        <taxon>Eukaryota</taxon>
        <taxon>Metazoa</taxon>
        <taxon>Ecdysozoa</taxon>
        <taxon>Nematoda</taxon>
        <taxon>Enoplea</taxon>
        <taxon>Dorylaimia</taxon>
        <taxon>Dioctophymatida</taxon>
        <taxon>Dioctophymatoidea</taxon>
        <taxon>Soboliphymatidae</taxon>
        <taxon>Soboliphyme</taxon>
    </lineage>
</organism>
<evidence type="ECO:0000313" key="2">
    <source>
        <dbReference type="EMBL" id="VDO99544.1"/>
    </source>
</evidence>
<dbReference type="Pfam" id="PF05189">
    <property type="entry name" value="RTC_insert"/>
    <property type="match status" value="1"/>
</dbReference>
<dbReference type="AlphaFoldDB" id="A0A183IH72"/>
<reference evidence="4" key="1">
    <citation type="submission" date="2016-06" db="UniProtKB">
        <authorList>
            <consortium name="WormBaseParasite"/>
        </authorList>
    </citation>
    <scope>IDENTIFICATION</scope>
</reference>
<keyword evidence="3" id="KW-1185">Reference proteome</keyword>
<dbReference type="GO" id="GO:0003963">
    <property type="term" value="F:RNA-3'-phosphate cyclase activity"/>
    <property type="evidence" value="ECO:0007669"/>
    <property type="project" value="TreeGrafter"/>
</dbReference>
<dbReference type="PROSITE" id="PS01287">
    <property type="entry name" value="RTC"/>
    <property type="match status" value="1"/>
</dbReference>
<sequence length="136" mass="14674">MAEKFGFNFECEVRRRGYYPRGGGEVQMTTNPVKSLHGVEMLDRGNISHIAGFAWCAGTLPVKFKVARAMADGARSVLHQRLGHLPIEINSVLVPSTISVGTATGIVLKANSENGCILGSDLMGKKGNILYLDPDE</sequence>
<dbReference type="OrthoDB" id="25029at2759"/>
<dbReference type="SUPFAM" id="SSF55205">
    <property type="entry name" value="EPT/RTPC-like"/>
    <property type="match status" value="1"/>
</dbReference>
<dbReference type="InterPro" id="IPR013792">
    <property type="entry name" value="RNA3'P_cycl/enolpyr_Trfase_a/b"/>
</dbReference>
<protein>
    <submittedName>
        <fullName evidence="4">RNA 3'-terminal-phosphate cyclase (ATP)</fullName>
    </submittedName>
</protein>
<dbReference type="EMBL" id="UZAM01007501">
    <property type="protein sequence ID" value="VDO99544.1"/>
    <property type="molecule type" value="Genomic_DNA"/>
</dbReference>
<evidence type="ECO:0000259" key="1">
    <source>
        <dbReference type="Pfam" id="PF05189"/>
    </source>
</evidence>
<dbReference type="InterPro" id="IPR013791">
    <property type="entry name" value="RNA3'-term_phos_cycl_insert"/>
</dbReference>
<dbReference type="Proteomes" id="UP000270296">
    <property type="component" value="Unassembled WGS sequence"/>
</dbReference>
<dbReference type="InterPro" id="IPR020719">
    <property type="entry name" value="RNA3'_term_phos_cycl-like_CS"/>
</dbReference>
<dbReference type="Gene3D" id="3.30.360.20">
    <property type="entry name" value="RNA 3'-terminal phosphate cyclase, insert domain"/>
    <property type="match status" value="1"/>
</dbReference>
<dbReference type="WBParaSite" id="SBAD_0000310901-mRNA-1">
    <property type="protein sequence ID" value="SBAD_0000310901-mRNA-1"/>
    <property type="gene ID" value="SBAD_0000310901"/>
</dbReference>
<accession>A0A183IH72</accession>
<dbReference type="GO" id="GO:0006396">
    <property type="term" value="P:RNA processing"/>
    <property type="evidence" value="ECO:0007669"/>
    <property type="project" value="InterPro"/>
</dbReference>
<evidence type="ECO:0000313" key="3">
    <source>
        <dbReference type="Proteomes" id="UP000270296"/>
    </source>
</evidence>
<proteinExistence type="predicted"/>
<dbReference type="InterPro" id="IPR036553">
    <property type="entry name" value="RPTC_insert"/>
</dbReference>